<sequence length="245" mass="27230">MRQKRAKTYRKLMNMYCLTFGFRQPYQVLVDSEMCKAAISRNHDFVSELGTVLHGTVKPMITQCCIHELYLQGKSQQPAVDLAKAFERRKCNHKEAIPGDECLASVIGETNKHRYVIATQSQPLRVQLRAIAGVPIVHIDRSVMILEPPSDITVRAKVLVQQNAMAPSTSEAAKLKTSAPPPPPVKKRKGPKAPNPLSVKKKKTVEQPPKKTKDTTRKVDTGAQGLAGTKQKNVGEKRKRGDDDD</sequence>
<comment type="caution">
    <text evidence="1">The sequence shown here is derived from an EMBL/GenBank/DDBJ whole genome shotgun (WGS) entry which is preliminary data.</text>
</comment>
<keyword evidence="2" id="KW-1185">Reference proteome</keyword>
<dbReference type="EMBL" id="MU277188">
    <property type="protein sequence ID" value="KAI0068472.1"/>
    <property type="molecule type" value="Genomic_DNA"/>
</dbReference>
<reference evidence="1" key="1">
    <citation type="submission" date="2021-03" db="EMBL/GenBank/DDBJ databases">
        <authorList>
            <consortium name="DOE Joint Genome Institute"/>
            <person name="Ahrendt S."/>
            <person name="Looney B.P."/>
            <person name="Miyauchi S."/>
            <person name="Morin E."/>
            <person name="Drula E."/>
            <person name="Courty P.E."/>
            <person name="Chicoki N."/>
            <person name="Fauchery L."/>
            <person name="Kohler A."/>
            <person name="Kuo A."/>
            <person name="Labutti K."/>
            <person name="Pangilinan J."/>
            <person name="Lipzen A."/>
            <person name="Riley R."/>
            <person name="Andreopoulos W."/>
            <person name="He G."/>
            <person name="Johnson J."/>
            <person name="Barry K.W."/>
            <person name="Grigoriev I.V."/>
            <person name="Nagy L."/>
            <person name="Hibbett D."/>
            <person name="Henrissat B."/>
            <person name="Matheny P.B."/>
            <person name="Labbe J."/>
            <person name="Martin F."/>
        </authorList>
    </citation>
    <scope>NUCLEOTIDE SEQUENCE</scope>
    <source>
        <strain evidence="1">HHB10654</strain>
    </source>
</reference>
<protein>
    <submittedName>
        <fullName evidence="1">Uncharacterized protein</fullName>
    </submittedName>
</protein>
<gene>
    <name evidence="1" type="ORF">BV25DRAFT_1773973</name>
</gene>
<feature type="non-terminal residue" evidence="1">
    <location>
        <position position="245"/>
    </location>
</feature>
<evidence type="ECO:0000313" key="2">
    <source>
        <dbReference type="Proteomes" id="UP000814140"/>
    </source>
</evidence>
<proteinExistence type="predicted"/>
<evidence type="ECO:0000313" key="1">
    <source>
        <dbReference type="EMBL" id="KAI0068472.1"/>
    </source>
</evidence>
<accession>A0ACB8TJ69</accession>
<dbReference type="Proteomes" id="UP000814140">
    <property type="component" value="Unassembled WGS sequence"/>
</dbReference>
<name>A0ACB8TJ69_9AGAM</name>
<organism evidence="1 2">
    <name type="scientific">Artomyces pyxidatus</name>
    <dbReference type="NCBI Taxonomy" id="48021"/>
    <lineage>
        <taxon>Eukaryota</taxon>
        <taxon>Fungi</taxon>
        <taxon>Dikarya</taxon>
        <taxon>Basidiomycota</taxon>
        <taxon>Agaricomycotina</taxon>
        <taxon>Agaricomycetes</taxon>
        <taxon>Russulales</taxon>
        <taxon>Auriscalpiaceae</taxon>
        <taxon>Artomyces</taxon>
    </lineage>
</organism>
<reference evidence="1" key="2">
    <citation type="journal article" date="2022" name="New Phytol.">
        <title>Evolutionary transition to the ectomycorrhizal habit in the genomes of a hyperdiverse lineage of mushroom-forming fungi.</title>
        <authorList>
            <person name="Looney B."/>
            <person name="Miyauchi S."/>
            <person name="Morin E."/>
            <person name="Drula E."/>
            <person name="Courty P.E."/>
            <person name="Kohler A."/>
            <person name="Kuo A."/>
            <person name="LaButti K."/>
            <person name="Pangilinan J."/>
            <person name="Lipzen A."/>
            <person name="Riley R."/>
            <person name="Andreopoulos W."/>
            <person name="He G."/>
            <person name="Johnson J."/>
            <person name="Nolan M."/>
            <person name="Tritt A."/>
            <person name="Barry K.W."/>
            <person name="Grigoriev I.V."/>
            <person name="Nagy L.G."/>
            <person name="Hibbett D."/>
            <person name="Henrissat B."/>
            <person name="Matheny P.B."/>
            <person name="Labbe J."/>
            <person name="Martin F.M."/>
        </authorList>
    </citation>
    <scope>NUCLEOTIDE SEQUENCE</scope>
    <source>
        <strain evidence="1">HHB10654</strain>
    </source>
</reference>